<dbReference type="AlphaFoldDB" id="A0A0N1HVI0"/>
<dbReference type="InterPro" id="IPR016024">
    <property type="entry name" value="ARM-type_fold"/>
</dbReference>
<dbReference type="GO" id="GO:0005635">
    <property type="term" value="C:nuclear envelope"/>
    <property type="evidence" value="ECO:0007669"/>
    <property type="project" value="TreeGrafter"/>
</dbReference>
<evidence type="ECO:0000313" key="8">
    <source>
        <dbReference type="Proteomes" id="UP000038010"/>
    </source>
</evidence>
<keyword evidence="8" id="KW-1185">Reference proteome</keyword>
<dbReference type="InterPro" id="IPR001494">
    <property type="entry name" value="Importin-beta_N"/>
</dbReference>
<keyword evidence="3" id="KW-0819">tRNA processing</keyword>
<dbReference type="InterPro" id="IPR011989">
    <property type="entry name" value="ARM-like"/>
</dbReference>
<reference evidence="7 8" key="1">
    <citation type="submission" date="2015-06" db="EMBL/GenBank/DDBJ databases">
        <title>Draft genome of the ant-associated black yeast Phialophora attae CBS 131958.</title>
        <authorList>
            <person name="Moreno L.F."/>
            <person name="Stielow B.J."/>
            <person name="de Hoog S."/>
            <person name="Vicente V.A."/>
            <person name="Weiss V.A."/>
            <person name="de Vries M."/>
            <person name="Cruz L.M."/>
            <person name="Souza E.M."/>
        </authorList>
    </citation>
    <scope>NUCLEOTIDE SEQUENCE [LARGE SCALE GENOMIC DNA]</scope>
    <source>
        <strain evidence="7 8">CBS 131958</strain>
    </source>
</reference>
<dbReference type="Gene3D" id="1.25.10.10">
    <property type="entry name" value="Leucine-rich Repeat Variant"/>
    <property type="match status" value="1"/>
</dbReference>
<dbReference type="EMBL" id="LFJN01000010">
    <property type="protein sequence ID" value="KPI41303.1"/>
    <property type="molecule type" value="Genomic_DNA"/>
</dbReference>
<dbReference type="PANTHER" id="PTHR10997">
    <property type="entry name" value="IMPORTIN-7, 8, 11"/>
    <property type="match status" value="1"/>
</dbReference>
<dbReference type="InterPro" id="IPR013598">
    <property type="entry name" value="Exportin-1/Importin-b-like"/>
</dbReference>
<dbReference type="GO" id="GO:0008033">
    <property type="term" value="P:tRNA processing"/>
    <property type="evidence" value="ECO:0007669"/>
    <property type="project" value="UniProtKB-KW"/>
</dbReference>
<dbReference type="GO" id="GO:0005829">
    <property type="term" value="C:cytosol"/>
    <property type="evidence" value="ECO:0007669"/>
    <property type="project" value="TreeGrafter"/>
</dbReference>
<dbReference type="RefSeq" id="XP_018001266.1">
    <property type="nucleotide sequence ID" value="XM_018148380.1"/>
</dbReference>
<dbReference type="Proteomes" id="UP000038010">
    <property type="component" value="Unassembled WGS sequence"/>
</dbReference>
<dbReference type="GO" id="GO:0006606">
    <property type="term" value="P:protein import into nucleus"/>
    <property type="evidence" value="ECO:0007669"/>
    <property type="project" value="TreeGrafter"/>
</dbReference>
<name>A0A0N1HVI0_9EURO</name>
<keyword evidence="4" id="KW-0539">Nucleus</keyword>
<feature type="domain" description="Importin N-terminal" evidence="6">
    <location>
        <begin position="37"/>
        <end position="109"/>
    </location>
</feature>
<evidence type="ECO:0000256" key="5">
    <source>
        <dbReference type="ARBA" id="ARBA00025147"/>
    </source>
</evidence>
<dbReference type="GO" id="GO:0031267">
    <property type="term" value="F:small GTPase binding"/>
    <property type="evidence" value="ECO:0007669"/>
    <property type="project" value="InterPro"/>
</dbReference>
<dbReference type="GeneID" id="28740260"/>
<dbReference type="VEuPathDB" id="FungiDB:AB675_7972"/>
<organism evidence="7 8">
    <name type="scientific">Cyphellophora attinorum</name>
    <dbReference type="NCBI Taxonomy" id="1664694"/>
    <lineage>
        <taxon>Eukaryota</taxon>
        <taxon>Fungi</taxon>
        <taxon>Dikarya</taxon>
        <taxon>Ascomycota</taxon>
        <taxon>Pezizomycotina</taxon>
        <taxon>Eurotiomycetes</taxon>
        <taxon>Chaetothyriomycetidae</taxon>
        <taxon>Chaetothyriales</taxon>
        <taxon>Cyphellophoraceae</taxon>
        <taxon>Cyphellophora</taxon>
    </lineage>
</organism>
<dbReference type="PANTHER" id="PTHR10997:SF7">
    <property type="entry name" value="IMPORTIN-11"/>
    <property type="match status" value="1"/>
</dbReference>
<comment type="subcellular location">
    <subcellularLocation>
        <location evidence="1">Nucleus</location>
    </subcellularLocation>
</comment>
<evidence type="ECO:0000256" key="4">
    <source>
        <dbReference type="ARBA" id="ARBA00023242"/>
    </source>
</evidence>
<dbReference type="Pfam" id="PF03810">
    <property type="entry name" value="IBN_N"/>
    <property type="match status" value="1"/>
</dbReference>
<dbReference type="OrthoDB" id="361693at2759"/>
<accession>A0A0N1HVI0</accession>
<evidence type="ECO:0000313" key="7">
    <source>
        <dbReference type="EMBL" id="KPI41303.1"/>
    </source>
</evidence>
<keyword evidence="2" id="KW-0813">Transport</keyword>
<evidence type="ECO:0000256" key="1">
    <source>
        <dbReference type="ARBA" id="ARBA00004123"/>
    </source>
</evidence>
<dbReference type="SMART" id="SM00913">
    <property type="entry name" value="IBN_N"/>
    <property type="match status" value="1"/>
</dbReference>
<dbReference type="Pfam" id="PF08389">
    <property type="entry name" value="Xpo1"/>
    <property type="match status" value="1"/>
</dbReference>
<dbReference type="PROSITE" id="PS50166">
    <property type="entry name" value="IMPORTIN_B_NT"/>
    <property type="match status" value="1"/>
</dbReference>
<protein>
    <submittedName>
        <fullName evidence="7">Importin beta-like protein</fullName>
    </submittedName>
</protein>
<comment type="function">
    <text evidence="5">tRNA nucleus export receptor which facilitates tRNA translocation across the nuclear pore complex. Involved in pre-tRNA splicing, probably by affecting the interaction of pre-tRNA with splicing endonuclease.</text>
</comment>
<evidence type="ECO:0000259" key="6">
    <source>
        <dbReference type="PROSITE" id="PS50166"/>
    </source>
</evidence>
<sequence length="346" mass="39851">MPSFSIEVEGEANPLSRQVLLSHLSSSLSSHHNLKTSAQQFSNWERTSGYYALLQDLYADFSLPQEVRFQAIIQLKNGIDKHWKKHSQHAILQSEKVVIRDRAISLGVHEPVQSLALQNALMLAKIVRYEYPNDWPDVFTTIIEHLRKASQDPAAYQYTSNILMILLHVIKELAAGRLQKTKRSLQLISSELLQVLGTLYLQTVELWINAPGELDMAAARNSHSALKTLRRLLVSGFEHQHREAEVKQFWDLLQDHQQNFWITRQRAEAYEVVATKHLLQLAKLFLEMARQHPAPFVLLGSMEILNRSWTIVNECAKLPNVNATFDWEVYRDGDSLTKTLLWTNWP</sequence>
<evidence type="ECO:0000256" key="3">
    <source>
        <dbReference type="ARBA" id="ARBA00022694"/>
    </source>
</evidence>
<proteinExistence type="predicted"/>
<evidence type="ECO:0000256" key="2">
    <source>
        <dbReference type="ARBA" id="ARBA00022448"/>
    </source>
</evidence>
<dbReference type="STRING" id="1664694.A0A0N1HVI0"/>
<comment type="caution">
    <text evidence="7">The sequence shown here is derived from an EMBL/GenBank/DDBJ whole genome shotgun (WGS) entry which is preliminary data.</text>
</comment>
<dbReference type="SUPFAM" id="SSF48371">
    <property type="entry name" value="ARM repeat"/>
    <property type="match status" value="1"/>
</dbReference>
<gene>
    <name evidence="7" type="ORF">AB675_7972</name>
</gene>